<accession>A0AA35UXQ6</accession>
<evidence type="ECO:0000313" key="2">
    <source>
        <dbReference type="Proteomes" id="UP001176960"/>
    </source>
</evidence>
<reference evidence="1" key="1">
    <citation type="submission" date="2023-03" db="EMBL/GenBank/DDBJ databases">
        <authorList>
            <person name="Cleenwerck I."/>
        </authorList>
    </citation>
    <scope>NUCLEOTIDE SEQUENCE</scope>
    <source>
        <strain evidence="1">LMG 32879</strain>
    </source>
</reference>
<gene>
    <name evidence="1" type="ORF">LMG32879_002382</name>
</gene>
<comment type="caution">
    <text evidence="1">The sequence shown here is derived from an EMBL/GenBank/DDBJ whole genome shotgun (WGS) entry which is preliminary data.</text>
</comment>
<dbReference type="EMBL" id="CATKSH010000017">
    <property type="protein sequence ID" value="CAI9121535.1"/>
    <property type="molecule type" value="Genomic_DNA"/>
</dbReference>
<dbReference type="GO" id="GO:0044781">
    <property type="term" value="P:bacterial-type flagellum organization"/>
    <property type="evidence" value="ECO:0007669"/>
    <property type="project" value="InterPro"/>
</dbReference>
<sequence>MNYGASRYQQQSGADLSSRQVEALAFKKVNELMANPKSGVDRREALSKNYRLWSILLLGIGRTDNLLPPVLKSDLTKIATWMLRETNVAFNTVGSLQKIIDVNADMIAGLSAVTAAEITGQPETTSAFNRMSMVG</sequence>
<dbReference type="RefSeq" id="WP_289842497.1">
    <property type="nucleotide sequence ID" value="NZ_CATKSH010000017.1"/>
</dbReference>
<dbReference type="InterPro" id="IPR010845">
    <property type="entry name" value="FlaF"/>
</dbReference>
<organism evidence="1 2">
    <name type="scientific">Brytella acorum</name>
    <dbReference type="NCBI Taxonomy" id="2959299"/>
    <lineage>
        <taxon>Bacteria</taxon>
        <taxon>Pseudomonadati</taxon>
        <taxon>Pseudomonadota</taxon>
        <taxon>Alphaproteobacteria</taxon>
        <taxon>Acetobacterales</taxon>
        <taxon>Acetobacteraceae</taxon>
        <taxon>Brytella</taxon>
    </lineage>
</organism>
<name>A0AA35UXQ6_9PROT</name>
<keyword evidence="1" id="KW-0966">Cell projection</keyword>
<keyword evidence="2" id="KW-1185">Reference proteome</keyword>
<dbReference type="Pfam" id="PF07309">
    <property type="entry name" value="FlaF"/>
    <property type="match status" value="1"/>
</dbReference>
<keyword evidence="1" id="KW-0969">Cilium</keyword>
<dbReference type="AlphaFoldDB" id="A0AA35UXQ6"/>
<protein>
    <submittedName>
        <fullName evidence="1">Flagellin assembly protein</fullName>
    </submittedName>
</protein>
<keyword evidence="1" id="KW-0282">Flagellum</keyword>
<dbReference type="Proteomes" id="UP001176960">
    <property type="component" value="Unassembled WGS sequence"/>
</dbReference>
<evidence type="ECO:0000313" key="1">
    <source>
        <dbReference type="EMBL" id="CAI9121535.1"/>
    </source>
</evidence>
<proteinExistence type="predicted"/>